<dbReference type="InterPro" id="IPR050330">
    <property type="entry name" value="Bact_OuterMem_StrucFunc"/>
</dbReference>
<dbReference type="InterPro" id="IPR011659">
    <property type="entry name" value="WD40"/>
</dbReference>
<dbReference type="Pfam" id="PF00691">
    <property type="entry name" value="OmpA"/>
    <property type="match status" value="1"/>
</dbReference>
<dbReference type="CDD" id="cd07185">
    <property type="entry name" value="OmpA_C-like"/>
    <property type="match status" value="1"/>
</dbReference>
<keyword evidence="3" id="KW-0998">Cell outer membrane</keyword>
<feature type="region of interest" description="Disordered" evidence="5">
    <location>
        <begin position="297"/>
        <end position="355"/>
    </location>
</feature>
<accession>A0AA51R899</accession>
<evidence type="ECO:0000256" key="1">
    <source>
        <dbReference type="ARBA" id="ARBA00004442"/>
    </source>
</evidence>
<name>A0AA51R899_9BACT</name>
<dbReference type="PANTHER" id="PTHR30329:SF21">
    <property type="entry name" value="LIPOPROTEIN YIAD-RELATED"/>
    <property type="match status" value="1"/>
</dbReference>
<evidence type="ECO:0000256" key="5">
    <source>
        <dbReference type="SAM" id="MobiDB-lite"/>
    </source>
</evidence>
<proteinExistence type="predicted"/>
<feature type="chain" id="PRO_5041415993" evidence="6">
    <location>
        <begin position="19"/>
        <end position="524"/>
    </location>
</feature>
<gene>
    <name evidence="8" type="ORF">QYS48_32480</name>
</gene>
<evidence type="ECO:0000256" key="6">
    <source>
        <dbReference type="SAM" id="SignalP"/>
    </source>
</evidence>
<reference evidence="8" key="1">
    <citation type="submission" date="2023-08" db="EMBL/GenBank/DDBJ databases">
        <title>Comparative genomics and taxonomic characterization of three novel marine species of genus Marivirga.</title>
        <authorList>
            <person name="Muhammad N."/>
            <person name="Kim S.-G."/>
        </authorList>
    </citation>
    <scope>NUCLEOTIDE SEQUENCE [LARGE SCALE GENOMIC DNA]</scope>
    <source>
        <strain evidence="8">ABR2-2</strain>
    </source>
</reference>
<dbReference type="InterPro" id="IPR036737">
    <property type="entry name" value="OmpA-like_sf"/>
</dbReference>
<evidence type="ECO:0000313" key="8">
    <source>
        <dbReference type="EMBL" id="WMN06411.1"/>
    </source>
</evidence>
<organism evidence="8 9">
    <name type="scientific">Marivirga arenosa</name>
    <dbReference type="NCBI Taxonomy" id="3059076"/>
    <lineage>
        <taxon>Bacteria</taxon>
        <taxon>Pseudomonadati</taxon>
        <taxon>Bacteroidota</taxon>
        <taxon>Cytophagia</taxon>
        <taxon>Cytophagales</taxon>
        <taxon>Marivirgaceae</taxon>
        <taxon>Marivirga</taxon>
    </lineage>
</organism>
<protein>
    <submittedName>
        <fullName evidence="8">OmpA family protein</fullName>
    </submittedName>
</protein>
<dbReference type="Proteomes" id="UP001244443">
    <property type="component" value="Chromosome"/>
</dbReference>
<evidence type="ECO:0000256" key="3">
    <source>
        <dbReference type="ARBA" id="ARBA00023237"/>
    </source>
</evidence>
<dbReference type="RefSeq" id="WP_308356231.1">
    <property type="nucleotide sequence ID" value="NZ_CP129970.2"/>
</dbReference>
<evidence type="ECO:0000313" key="9">
    <source>
        <dbReference type="Proteomes" id="UP001244443"/>
    </source>
</evidence>
<keyword evidence="6" id="KW-0732">Signal</keyword>
<feature type="domain" description="OmpA-like" evidence="7">
    <location>
        <begin position="409"/>
        <end position="524"/>
    </location>
</feature>
<keyword evidence="2 4" id="KW-0472">Membrane</keyword>
<dbReference type="InterPro" id="IPR006664">
    <property type="entry name" value="OMP_bac"/>
</dbReference>
<dbReference type="SUPFAM" id="SSF82171">
    <property type="entry name" value="DPP6 N-terminal domain-like"/>
    <property type="match status" value="1"/>
</dbReference>
<dbReference type="EMBL" id="CP129970">
    <property type="protein sequence ID" value="WMN06411.1"/>
    <property type="molecule type" value="Genomic_DNA"/>
</dbReference>
<dbReference type="Pfam" id="PF07676">
    <property type="entry name" value="PD40"/>
    <property type="match status" value="1"/>
</dbReference>
<evidence type="ECO:0000259" key="7">
    <source>
        <dbReference type="PROSITE" id="PS51123"/>
    </source>
</evidence>
<dbReference type="GO" id="GO:0009279">
    <property type="term" value="C:cell outer membrane"/>
    <property type="evidence" value="ECO:0007669"/>
    <property type="project" value="UniProtKB-SubCell"/>
</dbReference>
<sequence length="524" mass="59891">MRLFLIATYILLPFFAFTQDKITTEGLPGSVNSSTQDVRPVISDDGKKIYLTRRFHPENIRGDKDFQDVWVSQLDSRGIWTKPKNMGEKYNDKRPNDLVRASKNDDSLIFVNSRYKGINSELALFKKGKSDPIELPIDGFYNKSNYVDYDYNFKNNIIIMAVERSDTEGDQDLYFSIYDETTGRFTTPKSMGKALNSEKADFAPFLTNDGYTIFFASYGHGGQGSADLFMSHRTGGWDDWSEPENLGNVINTKFEETYVSIDPSFNYLYYDSYPPGASNRNIWRATLSDEIKNKITAAKERKQNKPAPPPVTKQEKPIQEPEAETSLTENNLDETSNDTQEEITKTDEVQQPPVETEEVIAENPVPISVKIDREMDYVKEQERNNKGFLSTLGNKLGFGEDEEINLIDAGAKGQKINRNIYFKFDSEKVLSKFDMLLDEITAILEEKPQLKILLEGHTDAIGGEDINIDLSCKRSNNVKEALIERGINQYRIEISCEGKERPIATNDDEFEGRELNRRVEFYLF</sequence>
<feature type="compositionally biased region" description="Acidic residues" evidence="5">
    <location>
        <begin position="331"/>
        <end position="341"/>
    </location>
</feature>
<dbReference type="AlphaFoldDB" id="A0AA51R899"/>
<keyword evidence="9" id="KW-1185">Reference proteome</keyword>
<dbReference type="SUPFAM" id="SSF103088">
    <property type="entry name" value="OmpA-like"/>
    <property type="match status" value="1"/>
</dbReference>
<dbReference type="PANTHER" id="PTHR30329">
    <property type="entry name" value="STATOR ELEMENT OF FLAGELLAR MOTOR COMPLEX"/>
    <property type="match status" value="1"/>
</dbReference>
<evidence type="ECO:0000256" key="4">
    <source>
        <dbReference type="PROSITE-ProRule" id="PRU00473"/>
    </source>
</evidence>
<dbReference type="PRINTS" id="PR01021">
    <property type="entry name" value="OMPADOMAIN"/>
</dbReference>
<evidence type="ECO:0000256" key="2">
    <source>
        <dbReference type="ARBA" id="ARBA00023136"/>
    </source>
</evidence>
<comment type="subcellular location">
    <subcellularLocation>
        <location evidence="1">Cell outer membrane</location>
    </subcellularLocation>
</comment>
<dbReference type="PROSITE" id="PS51123">
    <property type="entry name" value="OMPA_2"/>
    <property type="match status" value="1"/>
</dbReference>
<dbReference type="InterPro" id="IPR006665">
    <property type="entry name" value="OmpA-like"/>
</dbReference>
<feature type="signal peptide" evidence="6">
    <location>
        <begin position="1"/>
        <end position="18"/>
    </location>
</feature>
<dbReference type="Gene3D" id="3.30.1330.60">
    <property type="entry name" value="OmpA-like domain"/>
    <property type="match status" value="1"/>
</dbReference>